<sequence length="70" mass="7913">MRLITYNSSRHARHVERGVTLNIIQAIVGNRNTGEGGSKYVPWSHYRKNTTSRRRPGLSYAPSDHLCTSS</sequence>
<comment type="caution">
    <text evidence="2">The sequence shown here is derived from an EMBL/GenBank/DDBJ whole genome shotgun (WGS) entry which is preliminary data.</text>
</comment>
<name>A0A5B7H7V4_PORTR</name>
<reference evidence="2 3" key="1">
    <citation type="submission" date="2019-05" db="EMBL/GenBank/DDBJ databases">
        <title>Another draft genome of Portunus trituberculatus and its Hox gene families provides insights of decapod evolution.</title>
        <authorList>
            <person name="Jeong J.-H."/>
            <person name="Song I."/>
            <person name="Kim S."/>
            <person name="Choi T."/>
            <person name="Kim D."/>
            <person name="Ryu S."/>
            <person name="Kim W."/>
        </authorList>
    </citation>
    <scope>NUCLEOTIDE SEQUENCE [LARGE SCALE GENOMIC DNA]</scope>
    <source>
        <tissue evidence="2">Muscle</tissue>
    </source>
</reference>
<dbReference type="EMBL" id="VSRR010024023">
    <property type="protein sequence ID" value="MPC65929.1"/>
    <property type="molecule type" value="Genomic_DNA"/>
</dbReference>
<accession>A0A5B7H7V4</accession>
<protein>
    <submittedName>
        <fullName evidence="2">Uncharacterized protein</fullName>
    </submittedName>
</protein>
<feature type="region of interest" description="Disordered" evidence="1">
    <location>
        <begin position="50"/>
        <end position="70"/>
    </location>
</feature>
<gene>
    <name evidence="2" type="ORF">E2C01_060067</name>
</gene>
<dbReference type="Proteomes" id="UP000324222">
    <property type="component" value="Unassembled WGS sequence"/>
</dbReference>
<proteinExistence type="predicted"/>
<organism evidence="2 3">
    <name type="scientific">Portunus trituberculatus</name>
    <name type="common">Swimming crab</name>
    <name type="synonym">Neptunus trituberculatus</name>
    <dbReference type="NCBI Taxonomy" id="210409"/>
    <lineage>
        <taxon>Eukaryota</taxon>
        <taxon>Metazoa</taxon>
        <taxon>Ecdysozoa</taxon>
        <taxon>Arthropoda</taxon>
        <taxon>Crustacea</taxon>
        <taxon>Multicrustacea</taxon>
        <taxon>Malacostraca</taxon>
        <taxon>Eumalacostraca</taxon>
        <taxon>Eucarida</taxon>
        <taxon>Decapoda</taxon>
        <taxon>Pleocyemata</taxon>
        <taxon>Brachyura</taxon>
        <taxon>Eubrachyura</taxon>
        <taxon>Portunoidea</taxon>
        <taxon>Portunidae</taxon>
        <taxon>Portuninae</taxon>
        <taxon>Portunus</taxon>
    </lineage>
</organism>
<keyword evidence="3" id="KW-1185">Reference proteome</keyword>
<evidence type="ECO:0000313" key="3">
    <source>
        <dbReference type="Proteomes" id="UP000324222"/>
    </source>
</evidence>
<evidence type="ECO:0000256" key="1">
    <source>
        <dbReference type="SAM" id="MobiDB-lite"/>
    </source>
</evidence>
<evidence type="ECO:0000313" key="2">
    <source>
        <dbReference type="EMBL" id="MPC65929.1"/>
    </source>
</evidence>
<dbReference type="AlphaFoldDB" id="A0A5B7H7V4"/>